<dbReference type="AlphaFoldDB" id="A0A4Z2E9K3"/>
<organism evidence="2 3">
    <name type="scientific">Liparis tanakae</name>
    <name type="common">Tanaka's snailfish</name>
    <dbReference type="NCBI Taxonomy" id="230148"/>
    <lineage>
        <taxon>Eukaryota</taxon>
        <taxon>Metazoa</taxon>
        <taxon>Chordata</taxon>
        <taxon>Craniata</taxon>
        <taxon>Vertebrata</taxon>
        <taxon>Euteleostomi</taxon>
        <taxon>Actinopterygii</taxon>
        <taxon>Neopterygii</taxon>
        <taxon>Teleostei</taxon>
        <taxon>Neoteleostei</taxon>
        <taxon>Acanthomorphata</taxon>
        <taxon>Eupercaria</taxon>
        <taxon>Perciformes</taxon>
        <taxon>Cottioidei</taxon>
        <taxon>Cottales</taxon>
        <taxon>Liparidae</taxon>
        <taxon>Liparis</taxon>
    </lineage>
</organism>
<protein>
    <submittedName>
        <fullName evidence="2">Uncharacterized protein</fullName>
    </submittedName>
</protein>
<evidence type="ECO:0000313" key="3">
    <source>
        <dbReference type="Proteomes" id="UP000314294"/>
    </source>
</evidence>
<name>A0A4Z2E9K3_9TELE</name>
<proteinExistence type="predicted"/>
<accession>A0A4Z2E9K3</accession>
<dbReference type="Proteomes" id="UP000314294">
    <property type="component" value="Unassembled WGS sequence"/>
</dbReference>
<keyword evidence="3" id="KW-1185">Reference proteome</keyword>
<evidence type="ECO:0000313" key="2">
    <source>
        <dbReference type="EMBL" id="TNN25250.1"/>
    </source>
</evidence>
<sequence length="63" mass="6856">MITTISVLCSPQRVIMQQLCKHEALSGAASLRRDAAPPSGGRTEPIKGRRSLQLEAWEEDAPP</sequence>
<gene>
    <name evidence="2" type="ORF">EYF80_064623</name>
</gene>
<feature type="region of interest" description="Disordered" evidence="1">
    <location>
        <begin position="27"/>
        <end position="63"/>
    </location>
</feature>
<dbReference type="EMBL" id="SRLO01013062">
    <property type="protein sequence ID" value="TNN25250.1"/>
    <property type="molecule type" value="Genomic_DNA"/>
</dbReference>
<evidence type="ECO:0000256" key="1">
    <source>
        <dbReference type="SAM" id="MobiDB-lite"/>
    </source>
</evidence>
<comment type="caution">
    <text evidence="2">The sequence shown here is derived from an EMBL/GenBank/DDBJ whole genome shotgun (WGS) entry which is preliminary data.</text>
</comment>
<reference evidence="2 3" key="1">
    <citation type="submission" date="2019-03" db="EMBL/GenBank/DDBJ databases">
        <title>First draft genome of Liparis tanakae, snailfish: a comprehensive survey of snailfish specific genes.</title>
        <authorList>
            <person name="Kim W."/>
            <person name="Song I."/>
            <person name="Jeong J.-H."/>
            <person name="Kim D."/>
            <person name="Kim S."/>
            <person name="Ryu S."/>
            <person name="Song J.Y."/>
            <person name="Lee S.K."/>
        </authorList>
    </citation>
    <scope>NUCLEOTIDE SEQUENCE [LARGE SCALE GENOMIC DNA]</scope>
    <source>
        <tissue evidence="2">Muscle</tissue>
    </source>
</reference>